<keyword evidence="3" id="KW-1185">Reference proteome</keyword>
<dbReference type="Pfam" id="PF13456">
    <property type="entry name" value="RVT_3"/>
    <property type="match status" value="1"/>
</dbReference>
<reference evidence="2 3" key="1">
    <citation type="submission" date="2023-03" db="EMBL/GenBank/DDBJ databases">
        <title>WGS of Gossypium arboreum.</title>
        <authorList>
            <person name="Yu D."/>
        </authorList>
    </citation>
    <scope>NUCLEOTIDE SEQUENCE [LARGE SCALE GENOMIC DNA]</scope>
    <source>
        <tissue evidence="2">Leaf</tissue>
    </source>
</reference>
<comment type="caution">
    <text evidence="2">The sequence shown here is derived from an EMBL/GenBank/DDBJ whole genome shotgun (WGS) entry which is preliminary data.</text>
</comment>
<dbReference type="InterPro" id="IPR002156">
    <property type="entry name" value="RNaseH_domain"/>
</dbReference>
<dbReference type="PANTHER" id="PTHR47074:SF61">
    <property type="entry name" value="RNASE H TYPE-1 DOMAIN-CONTAINING PROTEIN"/>
    <property type="match status" value="1"/>
</dbReference>
<sequence length="114" mass="12863">MAEEMGFREICVEGDALTVIRKLTLATEDRSSIRSIIHAIKKKSYRFSSIQFQYVPREANTVAHEMVMEGKKFDGPQYWMEKVQCAVQDLVNRERLSTNGGQNVSDESGCNNGG</sequence>
<feature type="domain" description="RNase H type-1" evidence="1">
    <location>
        <begin position="2"/>
        <end position="67"/>
    </location>
</feature>
<dbReference type="InterPro" id="IPR036397">
    <property type="entry name" value="RNaseH_sf"/>
</dbReference>
<dbReference type="Proteomes" id="UP001358586">
    <property type="component" value="Chromosome 10"/>
</dbReference>
<accession>A0ABR0NGI8</accession>
<dbReference type="Gene3D" id="3.30.420.10">
    <property type="entry name" value="Ribonuclease H-like superfamily/Ribonuclease H"/>
    <property type="match status" value="1"/>
</dbReference>
<evidence type="ECO:0000259" key="1">
    <source>
        <dbReference type="Pfam" id="PF13456"/>
    </source>
</evidence>
<dbReference type="InterPro" id="IPR044730">
    <property type="entry name" value="RNase_H-like_dom_plant"/>
</dbReference>
<organism evidence="2 3">
    <name type="scientific">Gossypium arboreum</name>
    <name type="common">Tree cotton</name>
    <name type="synonym">Gossypium nanking</name>
    <dbReference type="NCBI Taxonomy" id="29729"/>
    <lineage>
        <taxon>Eukaryota</taxon>
        <taxon>Viridiplantae</taxon>
        <taxon>Streptophyta</taxon>
        <taxon>Embryophyta</taxon>
        <taxon>Tracheophyta</taxon>
        <taxon>Spermatophyta</taxon>
        <taxon>Magnoliopsida</taxon>
        <taxon>eudicotyledons</taxon>
        <taxon>Gunneridae</taxon>
        <taxon>Pentapetalae</taxon>
        <taxon>rosids</taxon>
        <taxon>malvids</taxon>
        <taxon>Malvales</taxon>
        <taxon>Malvaceae</taxon>
        <taxon>Malvoideae</taxon>
        <taxon>Gossypium</taxon>
    </lineage>
</organism>
<evidence type="ECO:0000313" key="3">
    <source>
        <dbReference type="Proteomes" id="UP001358586"/>
    </source>
</evidence>
<gene>
    <name evidence="2" type="ORF">PVK06_035328</name>
</gene>
<dbReference type="CDD" id="cd06222">
    <property type="entry name" value="RNase_H_like"/>
    <property type="match status" value="1"/>
</dbReference>
<dbReference type="EMBL" id="JARKNE010000010">
    <property type="protein sequence ID" value="KAK5794123.1"/>
    <property type="molecule type" value="Genomic_DNA"/>
</dbReference>
<evidence type="ECO:0000313" key="2">
    <source>
        <dbReference type="EMBL" id="KAK5794123.1"/>
    </source>
</evidence>
<proteinExistence type="predicted"/>
<protein>
    <recommendedName>
        <fullName evidence="1">RNase H type-1 domain-containing protein</fullName>
    </recommendedName>
</protein>
<dbReference type="InterPro" id="IPR052929">
    <property type="entry name" value="RNase_H-like_EbsB-rel"/>
</dbReference>
<dbReference type="PANTHER" id="PTHR47074">
    <property type="entry name" value="BNAC02G40300D PROTEIN"/>
    <property type="match status" value="1"/>
</dbReference>
<name>A0ABR0NGI8_GOSAR</name>